<name>A0A6N6MK68_9FLAO</name>
<keyword evidence="2" id="KW-1185">Reference proteome</keyword>
<evidence type="ECO:0000313" key="1">
    <source>
        <dbReference type="EMBL" id="KAB1070440.1"/>
    </source>
</evidence>
<proteinExistence type="predicted"/>
<evidence type="ECO:0000313" key="2">
    <source>
        <dbReference type="Proteomes" id="UP000441333"/>
    </source>
</evidence>
<accession>A0A6N6MK68</accession>
<dbReference type="AlphaFoldDB" id="A0A6N6MK68"/>
<protein>
    <submittedName>
        <fullName evidence="1">Uncharacterized protein</fullName>
    </submittedName>
</protein>
<comment type="caution">
    <text evidence="1">The sequence shown here is derived from an EMBL/GenBank/DDBJ whole genome shotgun (WGS) entry which is preliminary data.</text>
</comment>
<dbReference type="Proteomes" id="UP000441333">
    <property type="component" value="Unassembled WGS sequence"/>
</dbReference>
<sequence>MANDKITIHEKENPPRIKEEYSTLSITITCDDPDVIIAPAAQKPATLKFAKPLVEKIEGPFDENNELVDEMEVDEMEVDKTYIFKATKFKESTFTPIKHIWFAEQINDGEIVDLEYKKGKNPYLDEDKNVCYKYNYKKYAKTTIYAYVWNPEKEASVEIPLIIPKVVITNQITGYTIQELKGLGTSKFAIYTPSVVVPTYKANVVLDKGSDKDEFQFSFDLTRDAWYSLGKNEKDEHVLLNRAFVPKNYEQNLYGAEWMPSYPNPISTTYLPSGLDAFVFTRFGNRKIPAQPLRTQTKLDGKPITSPRSIEDLATDVMIHVGGTYETNVFSSLGGSYGCFGYIQKQDIYTTPELAIKASEKDDYDDETTNKDWKKTVDEIIELWRKNKKMLILLDYRDESLNYYPKIVIKE</sequence>
<dbReference type="RefSeq" id="WP_150936301.1">
    <property type="nucleotide sequence ID" value="NZ_WAAT01000014.1"/>
</dbReference>
<dbReference type="EMBL" id="WAAT01000014">
    <property type="protein sequence ID" value="KAB1070440.1"/>
    <property type="molecule type" value="Genomic_DNA"/>
</dbReference>
<organism evidence="1 2">
    <name type="scientific">Pseudotamlana haliotis</name>
    <dbReference type="NCBI Taxonomy" id="2614804"/>
    <lineage>
        <taxon>Bacteria</taxon>
        <taxon>Pseudomonadati</taxon>
        <taxon>Bacteroidota</taxon>
        <taxon>Flavobacteriia</taxon>
        <taxon>Flavobacteriales</taxon>
        <taxon>Flavobacteriaceae</taxon>
        <taxon>Pseudotamlana</taxon>
    </lineage>
</organism>
<gene>
    <name evidence="1" type="ORF">F6U93_01860</name>
</gene>
<reference evidence="1 2" key="1">
    <citation type="submission" date="2019-09" db="EMBL/GenBank/DDBJ databases">
        <authorList>
            <person name="Cao W.R."/>
        </authorList>
    </citation>
    <scope>NUCLEOTIDE SEQUENCE [LARGE SCALE GENOMIC DNA]</scope>
    <source>
        <strain evidence="1 2">B1N29</strain>
    </source>
</reference>